<keyword evidence="6" id="KW-1185">Reference proteome</keyword>
<keyword evidence="1" id="KW-0805">Transcription regulation</keyword>
<evidence type="ECO:0000256" key="1">
    <source>
        <dbReference type="ARBA" id="ARBA00023015"/>
    </source>
</evidence>
<keyword evidence="2" id="KW-0238">DNA-binding</keyword>
<dbReference type="SMART" id="SM00354">
    <property type="entry name" value="HTH_LACI"/>
    <property type="match status" value="1"/>
</dbReference>
<dbReference type="SUPFAM" id="SSF53822">
    <property type="entry name" value="Periplasmic binding protein-like I"/>
    <property type="match status" value="1"/>
</dbReference>
<protein>
    <submittedName>
        <fullName evidence="5">LacI family transcriptional regulator</fullName>
    </submittedName>
</protein>
<evidence type="ECO:0000313" key="6">
    <source>
        <dbReference type="Proteomes" id="UP000317371"/>
    </source>
</evidence>
<dbReference type="Proteomes" id="UP000317371">
    <property type="component" value="Unassembled WGS sequence"/>
</dbReference>
<reference evidence="5 6" key="1">
    <citation type="submission" date="2019-06" db="EMBL/GenBank/DDBJ databases">
        <title>Genome sequence of Litorilinea aerophila BAA-2444.</title>
        <authorList>
            <person name="Maclea K.S."/>
            <person name="Maurais E.G."/>
            <person name="Iannazzi L.C."/>
        </authorList>
    </citation>
    <scope>NUCLEOTIDE SEQUENCE [LARGE SCALE GENOMIC DNA]</scope>
    <source>
        <strain evidence="5 6">ATCC BAA-2444</strain>
    </source>
</reference>
<proteinExistence type="predicted"/>
<evidence type="ECO:0000259" key="4">
    <source>
        <dbReference type="PROSITE" id="PS50932"/>
    </source>
</evidence>
<dbReference type="Pfam" id="PF00356">
    <property type="entry name" value="LacI"/>
    <property type="match status" value="1"/>
</dbReference>
<accession>A0A540VCI3</accession>
<dbReference type="GO" id="GO:0003700">
    <property type="term" value="F:DNA-binding transcription factor activity"/>
    <property type="evidence" value="ECO:0007669"/>
    <property type="project" value="TreeGrafter"/>
</dbReference>
<comment type="caution">
    <text evidence="5">The sequence shown here is derived from an EMBL/GenBank/DDBJ whole genome shotgun (WGS) entry which is preliminary data.</text>
</comment>
<feature type="domain" description="HTH lacI-type" evidence="4">
    <location>
        <begin position="7"/>
        <end position="61"/>
    </location>
</feature>
<dbReference type="InterPro" id="IPR000843">
    <property type="entry name" value="HTH_LacI"/>
</dbReference>
<dbReference type="CDD" id="cd01392">
    <property type="entry name" value="HTH_LacI"/>
    <property type="match status" value="1"/>
</dbReference>
<dbReference type="CDD" id="cd01574">
    <property type="entry name" value="PBP1_LacI"/>
    <property type="match status" value="1"/>
</dbReference>
<organism evidence="5 6">
    <name type="scientific">Litorilinea aerophila</name>
    <dbReference type="NCBI Taxonomy" id="1204385"/>
    <lineage>
        <taxon>Bacteria</taxon>
        <taxon>Bacillati</taxon>
        <taxon>Chloroflexota</taxon>
        <taxon>Caldilineae</taxon>
        <taxon>Caldilineales</taxon>
        <taxon>Caldilineaceae</taxon>
        <taxon>Litorilinea</taxon>
    </lineage>
</organism>
<dbReference type="GO" id="GO:0000976">
    <property type="term" value="F:transcription cis-regulatory region binding"/>
    <property type="evidence" value="ECO:0007669"/>
    <property type="project" value="TreeGrafter"/>
</dbReference>
<dbReference type="InterPro" id="IPR046335">
    <property type="entry name" value="LacI/GalR-like_sensor"/>
</dbReference>
<dbReference type="SUPFAM" id="SSF47413">
    <property type="entry name" value="lambda repressor-like DNA-binding domains"/>
    <property type="match status" value="1"/>
</dbReference>
<dbReference type="AlphaFoldDB" id="A0A540VCI3"/>
<dbReference type="RefSeq" id="WP_141611225.1">
    <property type="nucleotide sequence ID" value="NZ_VIGC02000023.1"/>
</dbReference>
<evidence type="ECO:0000256" key="2">
    <source>
        <dbReference type="ARBA" id="ARBA00023125"/>
    </source>
</evidence>
<dbReference type="EMBL" id="VIGC01000023">
    <property type="protein sequence ID" value="TQE94478.1"/>
    <property type="molecule type" value="Genomic_DNA"/>
</dbReference>
<name>A0A540VCI3_9CHLR</name>
<gene>
    <name evidence="5" type="ORF">FKZ61_16350</name>
</gene>
<evidence type="ECO:0000256" key="3">
    <source>
        <dbReference type="ARBA" id="ARBA00023163"/>
    </source>
</evidence>
<keyword evidence="3" id="KW-0804">Transcription</keyword>
<dbReference type="PROSITE" id="PS50932">
    <property type="entry name" value="HTH_LACI_2"/>
    <property type="match status" value="1"/>
</dbReference>
<evidence type="ECO:0000313" key="5">
    <source>
        <dbReference type="EMBL" id="TQE94478.1"/>
    </source>
</evidence>
<dbReference type="Pfam" id="PF13377">
    <property type="entry name" value="Peripla_BP_3"/>
    <property type="match status" value="1"/>
</dbReference>
<dbReference type="InterPro" id="IPR028082">
    <property type="entry name" value="Peripla_BP_I"/>
</dbReference>
<dbReference type="Gene3D" id="1.10.260.40">
    <property type="entry name" value="lambda repressor-like DNA-binding domains"/>
    <property type="match status" value="1"/>
</dbReference>
<dbReference type="PANTHER" id="PTHR30146">
    <property type="entry name" value="LACI-RELATED TRANSCRIPTIONAL REPRESSOR"/>
    <property type="match status" value="1"/>
</dbReference>
<dbReference type="Gene3D" id="3.40.50.2300">
    <property type="match status" value="2"/>
</dbReference>
<dbReference type="InterPro" id="IPR010982">
    <property type="entry name" value="Lambda_DNA-bd_dom_sf"/>
</dbReference>
<dbReference type="InParanoid" id="A0A540VCI3"/>
<dbReference type="PANTHER" id="PTHR30146:SF109">
    <property type="entry name" value="HTH-TYPE TRANSCRIPTIONAL REGULATOR GALS"/>
    <property type="match status" value="1"/>
</dbReference>
<dbReference type="OrthoDB" id="9785139at2"/>
<sequence length="349" mass="38342">MTNQKRVTIVEVARRARVSAGTVSNALTGKRPVSPATRARILRAIEELGYQPNLLARGLVNRRSGTLGVVVSGLEYYGPSRTLVGIEREANQLGYSLILDLLHTPEADNVEHVLGILTSRRVDGIIWAVHEVGENRAWVSEERLHRLPPIIFLTMGFRPGVAVVTADNRRGACLATRHLLDEGRRRIGLITGPLSWWEARERQAGWQATLEEAGLSPDPSLVVEGDWNAPSGEAGLHRLLEQVPDLDAVFVSNDQMALGVLRAAHLLGRRVPEDLAVVGYDNIPQAPYFWPPLTSVRQQLIRLGSVAVRELQKIIERRQAGQEPGEPVQMALEPELIIRESSRAGAGSG</sequence>